<feature type="non-terminal residue" evidence="2">
    <location>
        <position position="1"/>
    </location>
</feature>
<dbReference type="PROSITE" id="PS50994">
    <property type="entry name" value="INTEGRASE"/>
    <property type="match status" value="1"/>
</dbReference>
<sequence>KRADVSGTILHSDRGFQYTSHDYHHMLAQFGLRSSMSRRGNCLDNAPIESFFSHLKTEALQHHHIQDTEQAQILIQRYIRFYNEERLQLKLNKLTPVEYRRQHAA</sequence>
<dbReference type="AlphaFoldDB" id="A0A1I2RUQ5"/>
<name>A0A1I2RUQ5_9BACL</name>
<dbReference type="InterPro" id="IPR050900">
    <property type="entry name" value="Transposase_IS3/IS150/IS904"/>
</dbReference>
<protein>
    <submittedName>
        <fullName evidence="2">Integrase core domain-containing protein</fullName>
    </submittedName>
</protein>
<organism evidence="2 3">
    <name type="scientific">Planifilum fulgidum</name>
    <dbReference type="NCBI Taxonomy" id="201973"/>
    <lineage>
        <taxon>Bacteria</taxon>
        <taxon>Bacillati</taxon>
        <taxon>Bacillota</taxon>
        <taxon>Bacilli</taxon>
        <taxon>Bacillales</taxon>
        <taxon>Thermoactinomycetaceae</taxon>
        <taxon>Planifilum</taxon>
    </lineage>
</organism>
<keyword evidence="3" id="KW-1185">Reference proteome</keyword>
<dbReference type="SUPFAM" id="SSF53098">
    <property type="entry name" value="Ribonuclease H-like"/>
    <property type="match status" value="1"/>
</dbReference>
<dbReference type="GO" id="GO:0003676">
    <property type="term" value="F:nucleic acid binding"/>
    <property type="evidence" value="ECO:0007669"/>
    <property type="project" value="InterPro"/>
</dbReference>
<evidence type="ECO:0000313" key="3">
    <source>
        <dbReference type="Proteomes" id="UP000198661"/>
    </source>
</evidence>
<dbReference type="InterPro" id="IPR012337">
    <property type="entry name" value="RNaseH-like_sf"/>
</dbReference>
<gene>
    <name evidence="2" type="ORF">SAMN04488025_13334</name>
</gene>
<feature type="domain" description="Integrase catalytic" evidence="1">
    <location>
        <begin position="1"/>
        <end position="104"/>
    </location>
</feature>
<dbReference type="Gene3D" id="3.30.420.10">
    <property type="entry name" value="Ribonuclease H-like superfamily/Ribonuclease H"/>
    <property type="match status" value="1"/>
</dbReference>
<dbReference type="PANTHER" id="PTHR46889">
    <property type="entry name" value="TRANSPOSASE INSF FOR INSERTION SEQUENCE IS3B-RELATED"/>
    <property type="match status" value="1"/>
</dbReference>
<dbReference type="InterPro" id="IPR036397">
    <property type="entry name" value="RNaseH_sf"/>
</dbReference>
<dbReference type="EMBL" id="FOOK01000033">
    <property type="protein sequence ID" value="SFG43249.1"/>
    <property type="molecule type" value="Genomic_DNA"/>
</dbReference>
<dbReference type="Proteomes" id="UP000198661">
    <property type="component" value="Unassembled WGS sequence"/>
</dbReference>
<evidence type="ECO:0000313" key="2">
    <source>
        <dbReference type="EMBL" id="SFG43249.1"/>
    </source>
</evidence>
<dbReference type="PANTHER" id="PTHR46889:SF4">
    <property type="entry name" value="TRANSPOSASE INSO FOR INSERTION SEQUENCE ELEMENT IS911B-RELATED"/>
    <property type="match status" value="1"/>
</dbReference>
<accession>A0A1I2RUQ5</accession>
<dbReference type="InterPro" id="IPR001584">
    <property type="entry name" value="Integrase_cat-core"/>
</dbReference>
<reference evidence="2 3" key="1">
    <citation type="submission" date="2016-10" db="EMBL/GenBank/DDBJ databases">
        <authorList>
            <person name="de Groot N.N."/>
        </authorList>
    </citation>
    <scope>NUCLEOTIDE SEQUENCE [LARGE SCALE GENOMIC DNA]</scope>
    <source>
        <strain evidence="2 3">DSM 44945</strain>
    </source>
</reference>
<evidence type="ECO:0000259" key="1">
    <source>
        <dbReference type="PROSITE" id="PS50994"/>
    </source>
</evidence>
<proteinExistence type="predicted"/>
<dbReference type="GO" id="GO:0015074">
    <property type="term" value="P:DNA integration"/>
    <property type="evidence" value="ECO:0007669"/>
    <property type="project" value="InterPro"/>
</dbReference>
<dbReference type="Pfam" id="PF13333">
    <property type="entry name" value="rve_2"/>
    <property type="match status" value="1"/>
</dbReference>